<protein>
    <submittedName>
        <fullName evidence="2">Uncharacterized protein</fullName>
    </submittedName>
</protein>
<accession>A0AAW0M8S0</accession>
<sequence length="91" mass="10480">MALALDRKRYLGLKDQDLLQLSAKKLNCQPKFIILLLNIANFCAYVYWVIHDSTPSKEFKLRGIITEEKEIGTRSRGEAVLDNVCFHLIEV</sequence>
<dbReference type="AlphaFoldDB" id="A0AAW0M8S0"/>
<dbReference type="EMBL" id="PKMF04000014">
    <property type="protein sequence ID" value="KAK7859242.1"/>
    <property type="molecule type" value="Genomic_DNA"/>
</dbReference>
<reference evidence="2" key="3">
    <citation type="submission" date="2023-07" db="EMBL/GenBank/DDBJ databases">
        <title>An improved reference 1 genome and first organelle genomes of Quercus suber.</title>
        <authorList>
            <consortium name="Genosuber Consortium"/>
            <person name="Usie A."/>
            <person name="Serra O."/>
            <person name="Barros P."/>
        </authorList>
    </citation>
    <scope>NUCLEOTIDE SEQUENCE</scope>
    <source>
        <strain evidence="2">HL8</strain>
        <tissue evidence="2">Leaves</tissue>
    </source>
</reference>
<reference evidence="2" key="1">
    <citation type="submission" date="2017-12" db="EMBL/GenBank/DDBJ databases">
        <authorList>
            <person name="Barbosa P."/>
            <person name="Usie A."/>
            <person name="Ramos A.M."/>
        </authorList>
    </citation>
    <scope>NUCLEOTIDE SEQUENCE</scope>
    <source>
        <strain evidence="2">HL8</strain>
        <tissue evidence="2">Leaves</tissue>
    </source>
</reference>
<comment type="caution">
    <text evidence="2">The sequence shown here is derived from an EMBL/GenBank/DDBJ whole genome shotgun (WGS) entry which is preliminary data.</text>
</comment>
<evidence type="ECO:0000313" key="2">
    <source>
        <dbReference type="EMBL" id="KAK7859242.1"/>
    </source>
</evidence>
<gene>
    <name evidence="2" type="ORF">CFP56_007718</name>
</gene>
<keyword evidence="1" id="KW-1133">Transmembrane helix</keyword>
<name>A0AAW0M8S0_QUESU</name>
<keyword evidence="1" id="KW-0812">Transmembrane</keyword>
<evidence type="ECO:0000256" key="1">
    <source>
        <dbReference type="SAM" id="Phobius"/>
    </source>
</evidence>
<reference evidence="2" key="2">
    <citation type="journal article" date="2018" name="Sci. Data">
        <title>The draft genome sequence of cork oak.</title>
        <authorList>
            <person name="Ramos A.M."/>
            <person name="Usie A."/>
            <person name="Barbosa P."/>
            <person name="Barros P.M."/>
            <person name="Capote T."/>
            <person name="Chaves I."/>
            <person name="Simoes F."/>
            <person name="Abreu I."/>
            <person name="Carrasquinho I."/>
            <person name="Faro C."/>
            <person name="Guimaraes J.B."/>
            <person name="Mendonca D."/>
            <person name="Nobrega F."/>
            <person name="Rodrigues L."/>
            <person name="Saibo N.J.M."/>
            <person name="Varela M.C."/>
            <person name="Egas C."/>
            <person name="Matos J."/>
            <person name="Miguel C.M."/>
            <person name="Oliveira M.M."/>
            <person name="Ricardo C.P."/>
            <person name="Goncalves S."/>
        </authorList>
    </citation>
    <scope>NUCLEOTIDE SEQUENCE [LARGE SCALE GENOMIC DNA]</scope>
    <source>
        <strain evidence="2">HL8</strain>
    </source>
</reference>
<organism evidence="2">
    <name type="scientific">Quercus suber</name>
    <name type="common">Cork oak</name>
    <dbReference type="NCBI Taxonomy" id="58331"/>
    <lineage>
        <taxon>Eukaryota</taxon>
        <taxon>Viridiplantae</taxon>
        <taxon>Streptophyta</taxon>
        <taxon>Embryophyta</taxon>
        <taxon>Tracheophyta</taxon>
        <taxon>Spermatophyta</taxon>
        <taxon>Magnoliopsida</taxon>
        <taxon>eudicotyledons</taxon>
        <taxon>Gunneridae</taxon>
        <taxon>Pentapetalae</taxon>
        <taxon>rosids</taxon>
        <taxon>fabids</taxon>
        <taxon>Fagales</taxon>
        <taxon>Fagaceae</taxon>
        <taxon>Quercus</taxon>
    </lineage>
</organism>
<keyword evidence="1" id="KW-0472">Membrane</keyword>
<proteinExistence type="predicted"/>
<feature type="transmembrane region" description="Helical" evidence="1">
    <location>
        <begin position="32"/>
        <end position="50"/>
    </location>
</feature>